<keyword evidence="4" id="KW-1185">Reference proteome</keyword>
<evidence type="ECO:0000256" key="1">
    <source>
        <dbReference type="ARBA" id="ARBA00009320"/>
    </source>
</evidence>
<dbReference type="InterPro" id="IPR050571">
    <property type="entry name" value="Class-IV_PLP-Dep_Aminotrnsfr"/>
</dbReference>
<feature type="region of interest" description="Disordered" evidence="2">
    <location>
        <begin position="1"/>
        <end position="21"/>
    </location>
</feature>
<dbReference type="EMBL" id="CP137555">
    <property type="protein sequence ID" value="WOX05712.1"/>
    <property type="molecule type" value="Genomic_DNA"/>
</dbReference>
<evidence type="ECO:0000256" key="2">
    <source>
        <dbReference type="SAM" id="MobiDB-lite"/>
    </source>
</evidence>
<name>A0AAU0N0Q6_9GAMM</name>
<organism evidence="3 4">
    <name type="scientific">Microbulbifer pacificus</name>
    <dbReference type="NCBI Taxonomy" id="407164"/>
    <lineage>
        <taxon>Bacteria</taxon>
        <taxon>Pseudomonadati</taxon>
        <taxon>Pseudomonadota</taxon>
        <taxon>Gammaproteobacteria</taxon>
        <taxon>Cellvibrionales</taxon>
        <taxon>Microbulbiferaceae</taxon>
        <taxon>Microbulbifer</taxon>
    </lineage>
</organism>
<dbReference type="KEGG" id="mpaf:R5R33_00775"/>
<comment type="similarity">
    <text evidence="1">Belongs to the class-IV pyridoxal-phosphate-dependent aminotransferase family.</text>
</comment>
<protein>
    <submittedName>
        <fullName evidence="3">Aminotransferase class IV</fullName>
    </submittedName>
</protein>
<dbReference type="Gene3D" id="3.30.470.10">
    <property type="match status" value="1"/>
</dbReference>
<dbReference type="Gene3D" id="3.20.10.10">
    <property type="entry name" value="D-amino Acid Aminotransferase, subunit A, domain 2"/>
    <property type="match status" value="1"/>
</dbReference>
<dbReference type="RefSeq" id="WP_318954180.1">
    <property type="nucleotide sequence ID" value="NZ_CP137555.1"/>
</dbReference>
<proteinExistence type="inferred from homology"/>
<dbReference type="PANTHER" id="PTHR42743">
    <property type="entry name" value="AMINO-ACID AMINOTRANSFERASE"/>
    <property type="match status" value="1"/>
</dbReference>
<dbReference type="Pfam" id="PF01063">
    <property type="entry name" value="Aminotran_4"/>
    <property type="match status" value="1"/>
</dbReference>
<evidence type="ECO:0000313" key="3">
    <source>
        <dbReference type="EMBL" id="WOX05712.1"/>
    </source>
</evidence>
<keyword evidence="3" id="KW-0808">Transferase</keyword>
<dbReference type="InterPro" id="IPR043131">
    <property type="entry name" value="BCAT-like_N"/>
</dbReference>
<dbReference type="AlphaFoldDB" id="A0AAU0N0Q6"/>
<dbReference type="PANTHER" id="PTHR42743:SF13">
    <property type="entry name" value="P-LOOP CONTAINING NUCLEOSIDE TRIPHOSPHATE HYDROLASE PROTEIN"/>
    <property type="match status" value="1"/>
</dbReference>
<accession>A0AAU0N0Q6</accession>
<dbReference type="InterPro" id="IPR043132">
    <property type="entry name" value="BCAT-like_C"/>
</dbReference>
<dbReference type="Proteomes" id="UP001302477">
    <property type="component" value="Chromosome"/>
</dbReference>
<dbReference type="GO" id="GO:0008483">
    <property type="term" value="F:transaminase activity"/>
    <property type="evidence" value="ECO:0007669"/>
    <property type="project" value="UniProtKB-KW"/>
</dbReference>
<keyword evidence="3" id="KW-0032">Aminotransferase</keyword>
<dbReference type="SUPFAM" id="SSF56752">
    <property type="entry name" value="D-aminoacid aminotransferase-like PLP-dependent enzymes"/>
    <property type="match status" value="1"/>
</dbReference>
<feature type="compositionally biased region" description="Polar residues" evidence="2">
    <location>
        <begin position="1"/>
        <end position="18"/>
    </location>
</feature>
<gene>
    <name evidence="3" type="ORF">R5R33_00775</name>
</gene>
<dbReference type="InterPro" id="IPR001544">
    <property type="entry name" value="Aminotrans_IV"/>
</dbReference>
<sequence length="287" mass="30923">MTQSAPQFYSSSGSQQSLPDDGEFSSGLLETMRAVNGAIPLLFLHLARFARCAHADSFLLSQVQAAAESIGRNTACWRYGGRVRFRYGFRQGEAYWDFAAVPLESESPWDLGVNLICCETVLEPEAAISPFASSLATETRSGCAPVSAAGCKLLQRSLYERAAAELSQGSHAGTLAEGLLFDSQGYVIEALRCNLLLRKGGRWLTPDLSRCGVRGVMLEWLAGHAEIGEHHLNLDDVLNADELAVCNGVRGVVPVVGIQCPAIERSRPMPAGPATSALQQLVAEKLW</sequence>
<dbReference type="InterPro" id="IPR036038">
    <property type="entry name" value="Aminotransferase-like"/>
</dbReference>
<dbReference type="GO" id="GO:0046394">
    <property type="term" value="P:carboxylic acid biosynthetic process"/>
    <property type="evidence" value="ECO:0007669"/>
    <property type="project" value="UniProtKB-ARBA"/>
</dbReference>
<reference evidence="3 4" key="1">
    <citation type="submission" date="2023-10" db="EMBL/GenBank/DDBJ databases">
        <title>Description of Microbulbifer bruguierae sp. nov., isolated from the sediments of mangrove plant Bruguiera sexangula and comparative genomic analyses of the genus Microbulbifer.</title>
        <authorList>
            <person name="Long M."/>
        </authorList>
    </citation>
    <scope>NUCLEOTIDE SEQUENCE [LARGE SCALE GENOMIC DNA]</scope>
    <source>
        <strain evidence="3 4">SPO729</strain>
    </source>
</reference>
<evidence type="ECO:0000313" key="4">
    <source>
        <dbReference type="Proteomes" id="UP001302477"/>
    </source>
</evidence>